<evidence type="ECO:0000313" key="8">
    <source>
        <dbReference type="Proteomes" id="UP000830454"/>
    </source>
</evidence>
<dbReference type="Proteomes" id="UP000830454">
    <property type="component" value="Chromosome"/>
</dbReference>
<evidence type="ECO:0000256" key="1">
    <source>
        <dbReference type="ARBA" id="ARBA00022529"/>
    </source>
</evidence>
<evidence type="ECO:0000256" key="2">
    <source>
        <dbReference type="ARBA" id="ARBA00022638"/>
    </source>
</evidence>
<evidence type="ECO:0000259" key="6">
    <source>
        <dbReference type="PROSITE" id="PS51782"/>
    </source>
</evidence>
<accession>A0ABY4HH80</accession>
<name>A0ABY4HH80_9FLAO</name>
<evidence type="ECO:0000313" key="7">
    <source>
        <dbReference type="EMBL" id="UOX32202.1"/>
    </source>
</evidence>
<keyword evidence="2" id="KW-0081">Bacteriolytic enzyme</keyword>
<dbReference type="SMART" id="SM00047">
    <property type="entry name" value="LYZ2"/>
    <property type="match status" value="1"/>
</dbReference>
<dbReference type="InterPro" id="IPR036779">
    <property type="entry name" value="LysM_dom_sf"/>
</dbReference>
<keyword evidence="1" id="KW-0929">Antimicrobial</keyword>
<dbReference type="EMBL" id="CP090145">
    <property type="protein sequence ID" value="UOX32202.1"/>
    <property type="molecule type" value="Genomic_DNA"/>
</dbReference>
<dbReference type="SUPFAM" id="SSF54106">
    <property type="entry name" value="LysM domain"/>
    <property type="match status" value="1"/>
</dbReference>
<dbReference type="PANTHER" id="PTHR33308">
    <property type="entry name" value="PEPTIDOGLYCAN HYDROLASE FLGJ"/>
    <property type="match status" value="1"/>
</dbReference>
<keyword evidence="8" id="KW-1185">Reference proteome</keyword>
<reference evidence="7" key="2">
    <citation type="submission" date="2022-04" db="EMBL/GenBank/DDBJ databases">
        <title>Complete Genome Sequence of Flavobacterium sediminilitoris YSM-43, Isolated from a Tidal Sediment.</title>
        <authorList>
            <person name="Lee P.A."/>
        </authorList>
    </citation>
    <scope>NUCLEOTIDE SEQUENCE</scope>
    <source>
        <strain evidence="7">YSM-43</strain>
    </source>
</reference>
<dbReference type="Pfam" id="PF01832">
    <property type="entry name" value="Glucosaminidase"/>
    <property type="match status" value="1"/>
</dbReference>
<dbReference type="InterPro" id="IPR018392">
    <property type="entry name" value="LysM"/>
</dbReference>
<feature type="region of interest" description="Disordered" evidence="5">
    <location>
        <begin position="19"/>
        <end position="70"/>
    </location>
</feature>
<dbReference type="PROSITE" id="PS51257">
    <property type="entry name" value="PROKAR_LIPOPROTEIN"/>
    <property type="match status" value="1"/>
</dbReference>
<dbReference type="PANTHER" id="PTHR33308:SF9">
    <property type="entry name" value="PEPTIDOGLYCAN HYDROLASE FLGJ"/>
    <property type="match status" value="1"/>
</dbReference>
<dbReference type="PROSITE" id="PS51782">
    <property type="entry name" value="LYSM"/>
    <property type="match status" value="1"/>
</dbReference>
<evidence type="ECO:0000256" key="4">
    <source>
        <dbReference type="ARBA" id="ARBA00032108"/>
    </source>
</evidence>
<feature type="domain" description="LysM" evidence="6">
    <location>
        <begin position="244"/>
        <end position="287"/>
    </location>
</feature>
<dbReference type="SMART" id="SM00257">
    <property type="entry name" value="LysM"/>
    <property type="match status" value="1"/>
</dbReference>
<dbReference type="InterPro" id="IPR002901">
    <property type="entry name" value="MGlyc_endo_b_GlcNAc-like_dom"/>
</dbReference>
<dbReference type="Pfam" id="PF01476">
    <property type="entry name" value="LysM"/>
    <property type="match status" value="1"/>
</dbReference>
<dbReference type="Gene3D" id="3.10.350.10">
    <property type="entry name" value="LysM domain"/>
    <property type="match status" value="1"/>
</dbReference>
<reference evidence="7" key="1">
    <citation type="submission" date="2021-12" db="EMBL/GenBank/DDBJ databases">
        <authorList>
            <person name="Cha I.-T."/>
            <person name="Lee K.-E."/>
            <person name="Park S.-J."/>
        </authorList>
    </citation>
    <scope>NUCLEOTIDE SEQUENCE</scope>
    <source>
        <strain evidence="7">YSM-43</strain>
    </source>
</reference>
<evidence type="ECO:0000256" key="3">
    <source>
        <dbReference type="ARBA" id="ARBA00022801"/>
    </source>
</evidence>
<dbReference type="CDD" id="cd00118">
    <property type="entry name" value="LysM"/>
    <property type="match status" value="1"/>
</dbReference>
<dbReference type="InterPro" id="IPR051056">
    <property type="entry name" value="Glycosyl_Hydrolase_73"/>
</dbReference>
<dbReference type="RefSeq" id="WP_246914721.1">
    <property type="nucleotide sequence ID" value="NZ_CP090145.1"/>
</dbReference>
<protein>
    <recommendedName>
        <fullName evidence="4">Peptidoglycan hydrolase</fullName>
    </recommendedName>
</protein>
<organism evidence="7 8">
    <name type="scientific">Flavobacterium sediminilitoris</name>
    <dbReference type="NCBI Taxonomy" id="2024526"/>
    <lineage>
        <taxon>Bacteria</taxon>
        <taxon>Pseudomonadati</taxon>
        <taxon>Bacteroidota</taxon>
        <taxon>Flavobacteriia</taxon>
        <taxon>Flavobacteriales</taxon>
        <taxon>Flavobacteriaceae</taxon>
        <taxon>Flavobacterium</taxon>
    </lineage>
</organism>
<dbReference type="Gene3D" id="1.10.530.10">
    <property type="match status" value="1"/>
</dbReference>
<proteinExistence type="predicted"/>
<gene>
    <name evidence="7" type="ORF">LXD69_09045</name>
</gene>
<sequence length="288" mass="32398">MIKKIVYVFIVILITSCGTSKNRKGSKSSGKTSVENTTPRKKTTVTTRKVVTQKPANTSNTSTEELEATSKVSATYSNVQDYIVSFKEIAKQNMKEYGIPASITLAQGILESGAGNGRLSREANNHFGIKCHKEWNGPSISHDDDAAQECFRKYSDPAESYRDHSLFLTSRSRYSSLFNLDKRDYNGWAKGLKSAGYATDPKYPAKLIGIIERYELYQYDNEILNTEKGELLERSEIESSTKDFSYTVQKGDTLYSLSKKFNISVDELKKKNRLNDNSLSIGQKLKIK</sequence>
<evidence type="ECO:0000256" key="5">
    <source>
        <dbReference type="SAM" id="MobiDB-lite"/>
    </source>
</evidence>
<keyword evidence="3" id="KW-0378">Hydrolase</keyword>
<feature type="compositionally biased region" description="Polar residues" evidence="5">
    <location>
        <begin position="54"/>
        <end position="63"/>
    </location>
</feature>